<proteinExistence type="predicted"/>
<evidence type="ECO:0000256" key="1">
    <source>
        <dbReference type="SAM" id="MobiDB-lite"/>
    </source>
</evidence>
<feature type="compositionally biased region" description="Basic and acidic residues" evidence="1">
    <location>
        <begin position="49"/>
        <end position="61"/>
    </location>
</feature>
<accession>A0A133VH32</accession>
<reference evidence="3 4" key="1">
    <citation type="journal article" date="2016" name="Sci. Rep.">
        <title>Metabolic traits of an uncultured archaeal lineage -MSBL1- from brine pools of the Red Sea.</title>
        <authorList>
            <person name="Mwirichia R."/>
            <person name="Alam I."/>
            <person name="Rashid M."/>
            <person name="Vinu M."/>
            <person name="Ba-Alawi W."/>
            <person name="Anthony Kamau A."/>
            <person name="Kamanda Ngugi D."/>
            <person name="Goker M."/>
            <person name="Klenk H.P."/>
            <person name="Bajic V."/>
            <person name="Stingl U."/>
        </authorList>
    </citation>
    <scope>NUCLEOTIDE SEQUENCE [LARGE SCALE GENOMIC DNA]</scope>
    <source>
        <strain evidence="3">SCGC-AAA382A20</strain>
    </source>
</reference>
<evidence type="ECO:0000256" key="2">
    <source>
        <dbReference type="SAM" id="Phobius"/>
    </source>
</evidence>
<evidence type="ECO:0000313" key="3">
    <source>
        <dbReference type="EMBL" id="KXB05751.1"/>
    </source>
</evidence>
<dbReference type="NCBIfam" id="TIGR02532">
    <property type="entry name" value="IV_pilin_GFxxxE"/>
    <property type="match status" value="1"/>
</dbReference>
<feature type="region of interest" description="Disordered" evidence="1">
    <location>
        <begin position="12"/>
        <end position="61"/>
    </location>
</feature>
<organism evidence="3 4">
    <name type="scientific">candidate division MSBL1 archaeon SCGC-AAA382A20</name>
    <dbReference type="NCBI Taxonomy" id="1698280"/>
    <lineage>
        <taxon>Archaea</taxon>
        <taxon>Methanobacteriati</taxon>
        <taxon>Methanobacteriota</taxon>
        <taxon>candidate division MSBL1</taxon>
    </lineage>
</organism>
<keyword evidence="2" id="KW-0812">Transmembrane</keyword>
<dbReference type="SUPFAM" id="SSF54523">
    <property type="entry name" value="Pili subunits"/>
    <property type="match status" value="1"/>
</dbReference>
<feature type="transmembrane region" description="Helical" evidence="2">
    <location>
        <begin position="97"/>
        <end position="120"/>
    </location>
</feature>
<dbReference type="InterPro" id="IPR012902">
    <property type="entry name" value="N_methyl_site"/>
</dbReference>
<gene>
    <name evidence="3" type="ORF">AKJ51_04845</name>
</gene>
<dbReference type="InterPro" id="IPR045584">
    <property type="entry name" value="Pilin-like"/>
</dbReference>
<dbReference type="Proteomes" id="UP000070263">
    <property type="component" value="Unassembled WGS sequence"/>
</dbReference>
<keyword evidence="4" id="KW-1185">Reference proteome</keyword>
<feature type="non-terminal residue" evidence="3">
    <location>
        <position position="1"/>
    </location>
</feature>
<name>A0A133VH32_9EURY</name>
<comment type="caution">
    <text evidence="3">The sequence shown here is derived from an EMBL/GenBank/DDBJ whole genome shotgun (WGS) entry which is preliminary data.</text>
</comment>
<evidence type="ECO:0000313" key="4">
    <source>
        <dbReference type="Proteomes" id="UP000070263"/>
    </source>
</evidence>
<dbReference type="EMBL" id="LHYE01000083">
    <property type="protein sequence ID" value="KXB05751.1"/>
    <property type="molecule type" value="Genomic_DNA"/>
</dbReference>
<sequence>FITPGRSPLECGAKWNGAPLSNGHKGDLPQRTQRAQRKAKEKKGNFAQSHKDTKENKTTKNRYNRLEKELLSHLPDPLSARFISTQNSKLKTQNCRFTLIEILIAVAILAVATMGIFSIFPYSIRNVSLAVNKTVSGSVARTAVVSLRQYRLDLSRLNSWTQGDLQAQKKLVDFLNGQSLTETNGYKIPEEIPENGPPNAAKTVPYGIQQTSGNWQDTRHSWSATFIPASGGGYRMQVADWHKYKLIASSSDLSLDFKADGSVTVSGFWDGIDAGDYVRNYDQGLWYKIESVDEASSSLQLYASPVGTPPGPAEAADDRNLVAVYDTAIR</sequence>
<protein>
    <submittedName>
        <fullName evidence="3">Uncharacterized protein</fullName>
    </submittedName>
</protein>
<keyword evidence="2" id="KW-1133">Transmembrane helix</keyword>
<keyword evidence="2" id="KW-0472">Membrane</keyword>
<dbReference type="AlphaFoldDB" id="A0A133VH32"/>